<dbReference type="PANTHER" id="PTHR31286:SF99">
    <property type="entry name" value="DUF4283 DOMAIN-CONTAINING PROTEIN"/>
    <property type="match status" value="1"/>
</dbReference>
<evidence type="ECO:0000313" key="3">
    <source>
        <dbReference type="Proteomes" id="UP000593578"/>
    </source>
</evidence>
<reference evidence="2 3" key="1">
    <citation type="journal article" date="2019" name="Genome Biol. Evol.">
        <title>Insights into the evolution of the New World diploid cottons (Gossypium, subgenus Houzingenia) based on genome sequencing.</title>
        <authorList>
            <person name="Grover C.E."/>
            <person name="Arick M.A. 2nd"/>
            <person name="Thrash A."/>
            <person name="Conover J.L."/>
            <person name="Sanders W.S."/>
            <person name="Peterson D.G."/>
            <person name="Frelichowski J.E."/>
            <person name="Scheffler J.A."/>
            <person name="Scheffler B.E."/>
            <person name="Wendel J.F."/>
        </authorList>
    </citation>
    <scope>NUCLEOTIDE SEQUENCE [LARGE SCALE GENOMIC DNA]</scope>
    <source>
        <strain evidence="2">8</strain>
        <tissue evidence="2">Leaf</tissue>
    </source>
</reference>
<feature type="transmembrane region" description="Helical" evidence="1">
    <location>
        <begin position="19"/>
        <end position="39"/>
    </location>
</feature>
<dbReference type="InterPro" id="IPR040256">
    <property type="entry name" value="At4g02000-like"/>
</dbReference>
<evidence type="ECO:0008006" key="4">
    <source>
        <dbReference type="Google" id="ProtNLM"/>
    </source>
</evidence>
<name>A0A7J8P597_GOSRA</name>
<organism evidence="2 3">
    <name type="scientific">Gossypium raimondii</name>
    <name type="common">Peruvian cotton</name>
    <name type="synonym">Gossypium klotzschianum subsp. raimondii</name>
    <dbReference type="NCBI Taxonomy" id="29730"/>
    <lineage>
        <taxon>Eukaryota</taxon>
        <taxon>Viridiplantae</taxon>
        <taxon>Streptophyta</taxon>
        <taxon>Embryophyta</taxon>
        <taxon>Tracheophyta</taxon>
        <taxon>Spermatophyta</taxon>
        <taxon>Magnoliopsida</taxon>
        <taxon>eudicotyledons</taxon>
        <taxon>Gunneridae</taxon>
        <taxon>Pentapetalae</taxon>
        <taxon>rosids</taxon>
        <taxon>malvids</taxon>
        <taxon>Malvales</taxon>
        <taxon>Malvaceae</taxon>
        <taxon>Malvoideae</taxon>
        <taxon>Gossypium</taxon>
    </lineage>
</organism>
<evidence type="ECO:0000256" key="1">
    <source>
        <dbReference type="SAM" id="Phobius"/>
    </source>
</evidence>
<protein>
    <recommendedName>
        <fullName evidence="4">DUF4283 domain-containing protein</fullName>
    </recommendedName>
</protein>
<proteinExistence type="predicted"/>
<feature type="non-terminal residue" evidence="2">
    <location>
        <position position="1"/>
    </location>
</feature>
<dbReference type="EMBL" id="JABEZZ010000004">
    <property type="protein sequence ID" value="MBA0584425.1"/>
    <property type="molecule type" value="Genomic_DNA"/>
</dbReference>
<keyword evidence="1" id="KW-0812">Transmembrane</keyword>
<keyword evidence="1" id="KW-0472">Membrane</keyword>
<gene>
    <name evidence="2" type="ORF">Gorai_015239</name>
</gene>
<sequence>IRVLSARVLSKGPWLICGYYLFVPPWTILFSTIISFWAVRSNTGRVIKINFNIDNATRGKLMGMVICVDLCSPLISKIKIGNIQWVENEGLSNVCFEYSRYGHVKDVSYSD</sequence>
<comment type="caution">
    <text evidence="2">The sequence shown here is derived from an EMBL/GenBank/DDBJ whole genome shotgun (WGS) entry which is preliminary data.</text>
</comment>
<dbReference type="AlphaFoldDB" id="A0A7J8P597"/>
<accession>A0A7J8P597</accession>
<evidence type="ECO:0000313" key="2">
    <source>
        <dbReference type="EMBL" id="MBA0584425.1"/>
    </source>
</evidence>
<keyword evidence="1" id="KW-1133">Transmembrane helix</keyword>
<dbReference type="Proteomes" id="UP000593578">
    <property type="component" value="Unassembled WGS sequence"/>
</dbReference>
<dbReference type="PANTHER" id="PTHR31286">
    <property type="entry name" value="GLYCINE-RICH CELL WALL STRUCTURAL PROTEIN 1.8-LIKE"/>
    <property type="match status" value="1"/>
</dbReference>